<organism evidence="3 4">
    <name type="scientific">Alectoria fallacina</name>
    <dbReference type="NCBI Taxonomy" id="1903189"/>
    <lineage>
        <taxon>Eukaryota</taxon>
        <taxon>Fungi</taxon>
        <taxon>Dikarya</taxon>
        <taxon>Ascomycota</taxon>
        <taxon>Pezizomycotina</taxon>
        <taxon>Lecanoromycetes</taxon>
        <taxon>OSLEUM clade</taxon>
        <taxon>Lecanoromycetidae</taxon>
        <taxon>Lecanorales</taxon>
        <taxon>Lecanorineae</taxon>
        <taxon>Parmeliaceae</taxon>
        <taxon>Alectoria</taxon>
    </lineage>
</organism>
<keyword evidence="2" id="KW-0812">Transmembrane</keyword>
<dbReference type="OrthoDB" id="5215637at2759"/>
<keyword evidence="4" id="KW-1185">Reference proteome</keyword>
<sequence length="335" mass="34536">MHRWFALPNWTVRRYVCADQLIDNTDAGDQAVLQCSGHGGDWCCDHNRNASNVCCDSTNSNDFFPLSKGTSVASISTTGPAAATASIIGNPGNADTTSTETTSTSSSSSSTSTTPPSTSTLALALTLSSFTKTAGSDTAIPSPTNLVSIISIVSVLTSVPGGGLSTATSAVLQTTSPTALPASSSSHLGAEIGGGVAGGVALIALIALAFFPLRRRKKRQQYQTAPTTEYRNSMDYMYKANDMGSPKTAETSPEIDGTPIVGVYRGWGPTGGEGALRVVNGSDRQSTVSGLTGANARDSLMSELDSPTTPVRAGVRSQQPTIAEQPYELAGEGEK</sequence>
<dbReference type="EMBL" id="CAJPDR010000006">
    <property type="protein sequence ID" value="CAF9904478.1"/>
    <property type="molecule type" value="Genomic_DNA"/>
</dbReference>
<feature type="region of interest" description="Disordered" evidence="1">
    <location>
        <begin position="84"/>
        <end position="117"/>
    </location>
</feature>
<feature type="transmembrane region" description="Helical" evidence="2">
    <location>
        <begin position="192"/>
        <end position="213"/>
    </location>
</feature>
<feature type="region of interest" description="Disordered" evidence="1">
    <location>
        <begin position="281"/>
        <end position="335"/>
    </location>
</feature>
<keyword evidence="2" id="KW-1133">Transmembrane helix</keyword>
<keyword evidence="2" id="KW-0472">Membrane</keyword>
<name>A0A8H3I4M8_9LECA</name>
<comment type="caution">
    <text evidence="3">The sequence shown here is derived from an EMBL/GenBank/DDBJ whole genome shotgun (WGS) entry which is preliminary data.</text>
</comment>
<feature type="transmembrane region" description="Helical" evidence="2">
    <location>
        <begin position="146"/>
        <end position="172"/>
    </location>
</feature>
<gene>
    <name evidence="3" type="ORF">ALECFALPRED_008574</name>
</gene>
<dbReference type="Proteomes" id="UP000664203">
    <property type="component" value="Unassembled WGS sequence"/>
</dbReference>
<proteinExistence type="predicted"/>
<accession>A0A8H3I4M8</accession>
<feature type="compositionally biased region" description="Low complexity" evidence="1">
    <location>
        <begin position="96"/>
        <end position="117"/>
    </location>
</feature>
<feature type="compositionally biased region" description="Polar residues" evidence="1">
    <location>
        <begin position="282"/>
        <end position="292"/>
    </location>
</feature>
<evidence type="ECO:0000256" key="2">
    <source>
        <dbReference type="SAM" id="Phobius"/>
    </source>
</evidence>
<protein>
    <submittedName>
        <fullName evidence="3">Uncharacterized protein</fullName>
    </submittedName>
</protein>
<reference evidence="3" key="1">
    <citation type="submission" date="2021-03" db="EMBL/GenBank/DDBJ databases">
        <authorList>
            <person name="Tagirdzhanova G."/>
        </authorList>
    </citation>
    <scope>NUCLEOTIDE SEQUENCE</scope>
</reference>
<evidence type="ECO:0000256" key="1">
    <source>
        <dbReference type="SAM" id="MobiDB-lite"/>
    </source>
</evidence>
<evidence type="ECO:0000313" key="3">
    <source>
        <dbReference type="EMBL" id="CAF9904478.1"/>
    </source>
</evidence>
<dbReference type="AlphaFoldDB" id="A0A8H3I4M8"/>
<evidence type="ECO:0000313" key="4">
    <source>
        <dbReference type="Proteomes" id="UP000664203"/>
    </source>
</evidence>